<dbReference type="EMBL" id="JBAWKY010000001">
    <property type="protein sequence ID" value="MEI4461508.1"/>
    <property type="molecule type" value="Genomic_DNA"/>
</dbReference>
<keyword evidence="8" id="KW-1185">Reference proteome</keyword>
<evidence type="ECO:0000313" key="3">
    <source>
        <dbReference type="EMBL" id="KSU50489.1"/>
    </source>
</evidence>
<accession>A0A0V8GJR2</accession>
<dbReference type="EC" id="3.1.-.-" evidence="2"/>
<feature type="short sequence motif" description="HXTX 2" evidence="2">
    <location>
        <begin position="115"/>
        <end position="118"/>
    </location>
</feature>
<dbReference type="Proteomes" id="UP001387110">
    <property type="component" value="Unassembled WGS sequence"/>
</dbReference>
<dbReference type="AlphaFoldDB" id="A0A0V8GJR2"/>
<dbReference type="SUPFAM" id="SSF55144">
    <property type="entry name" value="LigT-like"/>
    <property type="match status" value="1"/>
</dbReference>
<evidence type="ECO:0000313" key="5">
    <source>
        <dbReference type="EMBL" id="MEI4461508.1"/>
    </source>
</evidence>
<organism evidence="3 6">
    <name type="scientific">Exiguobacterium indicum</name>
    <dbReference type="NCBI Taxonomy" id="296995"/>
    <lineage>
        <taxon>Bacteria</taxon>
        <taxon>Bacillati</taxon>
        <taxon>Bacillota</taxon>
        <taxon>Bacilli</taxon>
        <taxon>Bacillales</taxon>
        <taxon>Bacillales Family XII. Incertae Sedis</taxon>
        <taxon>Exiguobacterium</taxon>
    </lineage>
</organism>
<dbReference type="GO" id="GO:0016788">
    <property type="term" value="F:hydrolase activity, acting on ester bonds"/>
    <property type="evidence" value="ECO:0007669"/>
    <property type="project" value="UniProtKB-UniRule"/>
</dbReference>
<feature type="active site" description="Proton donor" evidence="2">
    <location>
        <position position="34"/>
    </location>
</feature>
<dbReference type="RefSeq" id="WP_023468877.1">
    <property type="nucleotide sequence ID" value="NZ_FMYN01000001.1"/>
</dbReference>
<evidence type="ECO:0000256" key="2">
    <source>
        <dbReference type="HAMAP-Rule" id="MF_01444"/>
    </source>
</evidence>
<proteinExistence type="inferred from homology"/>
<keyword evidence="1 2" id="KW-0378">Hydrolase</keyword>
<evidence type="ECO:0000256" key="1">
    <source>
        <dbReference type="ARBA" id="ARBA00022801"/>
    </source>
</evidence>
<dbReference type="InterPro" id="IPR022932">
    <property type="entry name" value="YjcG"/>
</dbReference>
<name>A0A0V8GJR2_9BACL</name>
<comment type="caution">
    <text evidence="3">The sequence shown here is derived from an EMBL/GenBank/DDBJ whole genome shotgun (WGS) entry which is preliminary data.</text>
</comment>
<dbReference type="Proteomes" id="UP000072605">
    <property type="component" value="Unassembled WGS sequence"/>
</dbReference>
<dbReference type="OrthoDB" id="1524661at2"/>
<reference evidence="4 7" key="2">
    <citation type="journal article" date="2016" name="Front. Microbiol.">
        <title>Genomic Resource of Rice Seed Associated Bacteria.</title>
        <authorList>
            <person name="Midha S."/>
            <person name="Bansal K."/>
            <person name="Sharma S."/>
            <person name="Kumar N."/>
            <person name="Patil P.P."/>
            <person name="Chaudhry V."/>
            <person name="Patil P.B."/>
        </authorList>
    </citation>
    <scope>NUCLEOTIDE SEQUENCE [LARGE SCALE GENOMIC DNA]</scope>
    <source>
        <strain evidence="4 7">RSA11</strain>
    </source>
</reference>
<dbReference type="Proteomes" id="UP000053797">
    <property type="component" value="Unassembled WGS sequence"/>
</dbReference>
<evidence type="ECO:0000313" key="8">
    <source>
        <dbReference type="Proteomes" id="UP001387110"/>
    </source>
</evidence>
<feature type="short sequence motif" description="HXTX 1" evidence="2">
    <location>
        <begin position="34"/>
        <end position="37"/>
    </location>
</feature>
<dbReference type="PANTHER" id="PTHR40037">
    <property type="entry name" value="PHOSPHOESTERASE YJCG-RELATED"/>
    <property type="match status" value="1"/>
</dbReference>
<feature type="active site" description="Proton acceptor" evidence="2">
    <location>
        <position position="115"/>
    </location>
</feature>
<dbReference type="EMBL" id="LNQL01000001">
    <property type="protein sequence ID" value="KSU50489.1"/>
    <property type="molecule type" value="Genomic_DNA"/>
</dbReference>
<sequence>MNIGVVLFPSKRVQDFANSYRKRYDSKYALITPHITLRERMEVDETELDHIVTELNRIASETKPVNLHIQGARSFHPTNNVLFLKVMPTDELEQLHRALHTGPLEHKPKYDFLPHITIGQELSDVELFDVLERLKMEDIRFQEDVTKMALLYELENGAWSVYETFRFTGQ</sequence>
<dbReference type="PANTHER" id="PTHR40037:SF1">
    <property type="entry name" value="PHOSPHOESTERASE SAOUHSC_00951-RELATED"/>
    <property type="match status" value="1"/>
</dbReference>
<protein>
    <recommendedName>
        <fullName evidence="2">Putative phosphoesterase AS033_03665</fullName>
        <ecNumber evidence="2">3.1.-.-</ecNumber>
    </recommendedName>
</protein>
<dbReference type="InterPro" id="IPR009097">
    <property type="entry name" value="Cyclic_Pdiesterase"/>
</dbReference>
<comment type="similarity">
    <text evidence="2">Belongs to the 2H phosphoesterase superfamily. YjcG family.</text>
</comment>
<dbReference type="InterPro" id="IPR050580">
    <property type="entry name" value="2H_phosphoesterase_YjcG-like"/>
</dbReference>
<gene>
    <name evidence="3" type="ORF">AS033_03665</name>
    <name evidence="4" type="ORF">RSA11_11605</name>
    <name evidence="5" type="ORF">SZL87_03590</name>
</gene>
<evidence type="ECO:0000313" key="6">
    <source>
        <dbReference type="Proteomes" id="UP000053797"/>
    </source>
</evidence>
<reference evidence="3 6" key="1">
    <citation type="journal article" date="2015" name="Int. J. Syst. Evol. Microbiol.">
        <title>Exiguobacterium enclense sp. nov., isolated from sediment.</title>
        <authorList>
            <person name="Dastager S.G."/>
            <person name="Mawlankar R."/>
            <person name="Sonalkar V.V."/>
            <person name="Thorat M.N."/>
            <person name="Mual P."/>
            <person name="Verma A."/>
            <person name="Krishnamurthi S."/>
            <person name="Tang S.K."/>
            <person name="Li W.J."/>
        </authorList>
    </citation>
    <scope>NUCLEOTIDE SEQUENCE [LARGE SCALE GENOMIC DNA]</scope>
    <source>
        <strain evidence="3 6">NIO-1109</strain>
    </source>
</reference>
<dbReference type="Pfam" id="PF13563">
    <property type="entry name" value="2_5_RNA_ligase2"/>
    <property type="match status" value="1"/>
</dbReference>
<reference evidence="5 8" key="3">
    <citation type="submission" date="2023-12" db="EMBL/GenBank/DDBJ databases">
        <authorList>
            <person name="Easwaran N."/>
            <person name="Lazarus H.P.S."/>
        </authorList>
    </citation>
    <scope>NUCLEOTIDE SEQUENCE [LARGE SCALE GENOMIC DNA]</scope>
    <source>
        <strain evidence="5 8">VIT-2023</strain>
    </source>
</reference>
<dbReference type="EMBL" id="LDQV01000025">
    <property type="protein sequence ID" value="KTR26343.1"/>
    <property type="molecule type" value="Genomic_DNA"/>
</dbReference>
<dbReference type="Gene3D" id="3.90.1140.10">
    <property type="entry name" value="Cyclic phosphodiesterase"/>
    <property type="match status" value="1"/>
</dbReference>
<dbReference type="HAMAP" id="MF_01444">
    <property type="entry name" value="2H_phosphoesterase_YjcG"/>
    <property type="match status" value="1"/>
</dbReference>
<dbReference type="NCBIfam" id="NF010223">
    <property type="entry name" value="PRK13679.1"/>
    <property type="match status" value="1"/>
</dbReference>
<evidence type="ECO:0000313" key="7">
    <source>
        <dbReference type="Proteomes" id="UP000072605"/>
    </source>
</evidence>
<evidence type="ECO:0000313" key="4">
    <source>
        <dbReference type="EMBL" id="KTR26343.1"/>
    </source>
</evidence>